<dbReference type="NCBIfam" id="TIGR02867">
    <property type="entry name" value="spore_II_P"/>
    <property type="match status" value="1"/>
</dbReference>
<feature type="region of interest" description="Disordered" evidence="1">
    <location>
        <begin position="135"/>
        <end position="162"/>
    </location>
</feature>
<evidence type="ECO:0000313" key="2">
    <source>
        <dbReference type="EMBL" id="MBM7589893.1"/>
    </source>
</evidence>
<dbReference type="InterPro" id="IPR010897">
    <property type="entry name" value="Spore_II_P"/>
</dbReference>
<evidence type="ECO:0000313" key="3">
    <source>
        <dbReference type="Proteomes" id="UP000717624"/>
    </source>
</evidence>
<dbReference type="RefSeq" id="WP_204517618.1">
    <property type="nucleotide sequence ID" value="NZ_BAABIN010000007.1"/>
</dbReference>
<organism evidence="2 3">
    <name type="scientific">Brevibacillus fulvus</name>
    <dbReference type="NCBI Taxonomy" id="1125967"/>
    <lineage>
        <taxon>Bacteria</taxon>
        <taxon>Bacillati</taxon>
        <taxon>Bacillota</taxon>
        <taxon>Bacilli</taxon>
        <taxon>Bacillales</taxon>
        <taxon>Paenibacillaceae</taxon>
        <taxon>Brevibacillus</taxon>
    </lineage>
</organism>
<reference evidence="2" key="1">
    <citation type="submission" date="2021-01" db="EMBL/GenBank/DDBJ databases">
        <title>Genomic Encyclopedia of Type Strains, Phase IV (KMG-IV): sequencing the most valuable type-strain genomes for metagenomic binning, comparative biology and taxonomic classification.</title>
        <authorList>
            <person name="Goeker M."/>
        </authorList>
    </citation>
    <scope>NUCLEOTIDE SEQUENCE</scope>
    <source>
        <strain evidence="2">DSM 25523</strain>
    </source>
</reference>
<comment type="caution">
    <text evidence="2">The sequence shown here is derived from an EMBL/GenBank/DDBJ whole genome shotgun (WGS) entry which is preliminary data.</text>
</comment>
<evidence type="ECO:0000256" key="1">
    <source>
        <dbReference type="SAM" id="MobiDB-lite"/>
    </source>
</evidence>
<sequence length="391" mass="43203">MATLIQRQFIFLSFLTAFLFVISGVLTLNGHRLLFTSATVQQVTAKVSSIALLSIMGQEIPALSQSVHPPSARASESLTSYMFHILTGVQPGDWHGVIEQEVPGLLTFESKQGTKQEQAMDLLTIEYPQAVPNTGQAATAEDDQANATDKPKTETIASPPVAKPTTDGKKIVFVYHTHNRESWLSVTKMDQQTESVNDSKVNITLVGQKLAEALNERGIGTEVSTADIYQRLVDAGKRYPLSYAESLKEVQAAVQQNRELHYFFDLHRDSSPRSETTATINGKTYARLKFVIGKGNKNYEQNEKFANELKQLLEQKYPGLTREISSKGENSGDGEYNQSVSPGSLLIEIGGIENVPEECYNTAEAFADVFAEYYWQAERVNAAQPQEAKEG</sequence>
<dbReference type="AlphaFoldDB" id="A0A939BRX3"/>
<accession>A0A939BRX3</accession>
<protein>
    <submittedName>
        <fullName evidence="2">Stage II sporulation protein P</fullName>
    </submittedName>
</protein>
<dbReference type="EMBL" id="JAFBEB010000004">
    <property type="protein sequence ID" value="MBM7589893.1"/>
    <property type="molecule type" value="Genomic_DNA"/>
</dbReference>
<keyword evidence="3" id="KW-1185">Reference proteome</keyword>
<gene>
    <name evidence="2" type="ORF">JOD01_001494</name>
</gene>
<dbReference type="Proteomes" id="UP000717624">
    <property type="component" value="Unassembled WGS sequence"/>
</dbReference>
<dbReference type="Pfam" id="PF07454">
    <property type="entry name" value="SpoIIP"/>
    <property type="match status" value="1"/>
</dbReference>
<name>A0A939BRX3_9BACL</name>
<proteinExistence type="predicted"/>